<dbReference type="Pfam" id="PF01694">
    <property type="entry name" value="Rhomboid"/>
    <property type="match status" value="1"/>
</dbReference>
<dbReference type="SUPFAM" id="SSF144091">
    <property type="entry name" value="Rhomboid-like"/>
    <property type="match status" value="1"/>
</dbReference>
<reference evidence="7 8" key="1">
    <citation type="journal article" date="2013" name="PLoS ONE">
        <title>Poles Apart: Arctic and Antarctic Octadecabacter strains Share High Genome Plasticity and a New Type of Xanthorhodopsin.</title>
        <authorList>
            <person name="Vollmers J."/>
            <person name="Voget S."/>
            <person name="Dietrich S."/>
            <person name="Gollnow K."/>
            <person name="Smits M."/>
            <person name="Meyer K."/>
            <person name="Brinkhoff T."/>
            <person name="Simon M."/>
            <person name="Daniel R."/>
        </authorList>
    </citation>
    <scope>NUCLEOTIDE SEQUENCE [LARGE SCALE GENOMIC DNA]</scope>
    <source>
        <strain evidence="7 8">307</strain>
    </source>
</reference>
<dbReference type="KEGG" id="oat:OAN307_c41140"/>
<evidence type="ECO:0000313" key="8">
    <source>
        <dbReference type="Proteomes" id="UP000005307"/>
    </source>
</evidence>
<feature type="transmembrane region" description="Helical" evidence="5">
    <location>
        <begin position="118"/>
        <end position="140"/>
    </location>
</feature>
<dbReference type="RefSeq" id="WP_015501436.1">
    <property type="nucleotide sequence ID" value="NC_020911.1"/>
</dbReference>
<dbReference type="eggNOG" id="COG0705">
    <property type="taxonomic scope" value="Bacteria"/>
</dbReference>
<dbReference type="Proteomes" id="UP000005307">
    <property type="component" value="Chromosome"/>
</dbReference>
<evidence type="ECO:0000256" key="1">
    <source>
        <dbReference type="ARBA" id="ARBA00004141"/>
    </source>
</evidence>
<evidence type="ECO:0000256" key="5">
    <source>
        <dbReference type="SAM" id="Phobius"/>
    </source>
</evidence>
<keyword evidence="3 5" id="KW-1133">Transmembrane helix</keyword>
<dbReference type="InterPro" id="IPR022764">
    <property type="entry name" value="Peptidase_S54_rhomboid_dom"/>
</dbReference>
<keyword evidence="7" id="KW-0645">Protease</keyword>
<dbReference type="GO" id="GO:0016020">
    <property type="term" value="C:membrane"/>
    <property type="evidence" value="ECO:0007669"/>
    <property type="project" value="UniProtKB-SubCell"/>
</dbReference>
<protein>
    <submittedName>
        <fullName evidence="7">Putative rhomboid protease</fullName>
    </submittedName>
</protein>
<dbReference type="HOGENOM" id="CLU_1188778_0_0_5"/>
<evidence type="ECO:0000256" key="4">
    <source>
        <dbReference type="ARBA" id="ARBA00023136"/>
    </source>
</evidence>
<dbReference type="PANTHER" id="PTHR43066">
    <property type="entry name" value="RHOMBOID-RELATED PROTEIN"/>
    <property type="match status" value="1"/>
</dbReference>
<proteinExistence type="predicted"/>
<name>M9RCN5_9RHOB</name>
<sequence>MNDLGHNTDPIESPFNTIPLVPLLLVLVIAAVELTLTAAANGWIGGAQGVGWRASAFGEFQFYPEVMTEIFERGRGSHDYWKRFVTYPFVHGSLTHAVWASVLVLALGKFVGETFSPIAFLILFFTSSVFGAVIYGILSWQNTQLIGAYPGVYGLIGAYTYLMWLALERMGDNQLKAFQLIGILLGIMLVYFMLFGSSPTWIAEVSGFLIGLFTAPLLAPGGWSAFLNRIRKRA</sequence>
<keyword evidence="2 5" id="KW-0812">Transmembrane</keyword>
<evidence type="ECO:0000256" key="2">
    <source>
        <dbReference type="ARBA" id="ARBA00022692"/>
    </source>
</evidence>
<keyword evidence="4 5" id="KW-0472">Membrane</keyword>
<dbReference type="GO" id="GO:0006508">
    <property type="term" value="P:proteolysis"/>
    <property type="evidence" value="ECO:0007669"/>
    <property type="project" value="UniProtKB-KW"/>
</dbReference>
<evidence type="ECO:0000256" key="3">
    <source>
        <dbReference type="ARBA" id="ARBA00022989"/>
    </source>
</evidence>
<dbReference type="STRING" id="391626.OAN307_c41140"/>
<dbReference type="GO" id="GO:0004252">
    <property type="term" value="F:serine-type endopeptidase activity"/>
    <property type="evidence" value="ECO:0007669"/>
    <property type="project" value="InterPro"/>
</dbReference>
<keyword evidence="7" id="KW-0378">Hydrolase</keyword>
<organism evidence="7 8">
    <name type="scientific">Octadecabacter antarcticus 307</name>
    <dbReference type="NCBI Taxonomy" id="391626"/>
    <lineage>
        <taxon>Bacteria</taxon>
        <taxon>Pseudomonadati</taxon>
        <taxon>Pseudomonadota</taxon>
        <taxon>Alphaproteobacteria</taxon>
        <taxon>Rhodobacterales</taxon>
        <taxon>Roseobacteraceae</taxon>
        <taxon>Octadecabacter</taxon>
    </lineage>
</organism>
<dbReference type="PANTHER" id="PTHR43066:SF11">
    <property type="entry name" value="PEPTIDASE S54 RHOMBOID DOMAIN-CONTAINING PROTEIN"/>
    <property type="match status" value="1"/>
</dbReference>
<dbReference type="AlphaFoldDB" id="M9RCN5"/>
<keyword evidence="8" id="KW-1185">Reference proteome</keyword>
<gene>
    <name evidence="7" type="ORF">OAN307_c41140</name>
</gene>
<evidence type="ECO:0000313" key="7">
    <source>
        <dbReference type="EMBL" id="AGI69513.1"/>
    </source>
</evidence>
<feature type="transmembrane region" description="Helical" evidence="5">
    <location>
        <begin position="177"/>
        <end position="196"/>
    </location>
</feature>
<feature type="transmembrane region" description="Helical" evidence="5">
    <location>
        <begin position="20"/>
        <end position="44"/>
    </location>
</feature>
<feature type="transmembrane region" description="Helical" evidence="5">
    <location>
        <begin position="89"/>
        <end position="111"/>
    </location>
</feature>
<dbReference type="EMBL" id="CP003740">
    <property type="protein sequence ID" value="AGI69513.1"/>
    <property type="molecule type" value="Genomic_DNA"/>
</dbReference>
<feature type="transmembrane region" description="Helical" evidence="5">
    <location>
        <begin position="146"/>
        <end position="165"/>
    </location>
</feature>
<evidence type="ECO:0000259" key="6">
    <source>
        <dbReference type="Pfam" id="PF01694"/>
    </source>
</evidence>
<dbReference type="InterPro" id="IPR035952">
    <property type="entry name" value="Rhomboid-like_sf"/>
</dbReference>
<feature type="transmembrane region" description="Helical" evidence="5">
    <location>
        <begin position="208"/>
        <end position="227"/>
    </location>
</feature>
<feature type="domain" description="Peptidase S54 rhomboid" evidence="6">
    <location>
        <begin position="80"/>
        <end position="219"/>
    </location>
</feature>
<accession>M9RCN5</accession>
<dbReference type="Gene3D" id="1.20.1540.10">
    <property type="entry name" value="Rhomboid-like"/>
    <property type="match status" value="1"/>
</dbReference>
<comment type="subcellular location">
    <subcellularLocation>
        <location evidence="1">Membrane</location>
        <topology evidence="1">Multi-pass membrane protein</topology>
    </subcellularLocation>
</comment>